<feature type="domain" description="UDP-galactopyranose mutase C-terminal" evidence="6">
    <location>
        <begin position="147"/>
        <end position="348"/>
    </location>
</feature>
<reference evidence="7 8" key="1">
    <citation type="submission" date="2019-02" db="EMBL/GenBank/DDBJ databases">
        <title>Deep-cultivation of Planctomycetes and their phenomic and genomic characterization uncovers novel biology.</title>
        <authorList>
            <person name="Wiegand S."/>
            <person name="Jogler M."/>
            <person name="Boedeker C."/>
            <person name="Pinto D."/>
            <person name="Vollmers J."/>
            <person name="Rivas-Marin E."/>
            <person name="Kohn T."/>
            <person name="Peeters S.H."/>
            <person name="Heuer A."/>
            <person name="Rast P."/>
            <person name="Oberbeckmann S."/>
            <person name="Bunk B."/>
            <person name="Jeske O."/>
            <person name="Meyerdierks A."/>
            <person name="Storesund J.E."/>
            <person name="Kallscheuer N."/>
            <person name="Luecker S."/>
            <person name="Lage O.M."/>
            <person name="Pohl T."/>
            <person name="Merkel B.J."/>
            <person name="Hornburger P."/>
            <person name="Mueller R.-W."/>
            <person name="Bruemmer F."/>
            <person name="Labrenz M."/>
            <person name="Spormann A.M."/>
            <person name="Op Den Camp H."/>
            <person name="Overmann J."/>
            <person name="Amann R."/>
            <person name="Jetten M.S.M."/>
            <person name="Mascher T."/>
            <person name="Medema M.H."/>
            <person name="Devos D.P."/>
            <person name="Kaster A.-K."/>
            <person name="Ovreas L."/>
            <person name="Rohde M."/>
            <person name="Galperin M.Y."/>
            <person name="Jogler C."/>
        </authorList>
    </citation>
    <scope>NUCLEOTIDE SEQUENCE [LARGE SCALE GENOMIC DNA]</scope>
    <source>
        <strain evidence="7 8">KOR34</strain>
    </source>
</reference>
<keyword evidence="3" id="KW-0285">Flavoprotein</keyword>
<evidence type="ECO:0000256" key="5">
    <source>
        <dbReference type="ARBA" id="ARBA00023235"/>
    </source>
</evidence>
<dbReference type="EC" id="5.4.99.9" evidence="7"/>
<evidence type="ECO:0000259" key="6">
    <source>
        <dbReference type="Pfam" id="PF03275"/>
    </source>
</evidence>
<comment type="cofactor">
    <cofactor evidence="1">
        <name>FAD</name>
        <dbReference type="ChEBI" id="CHEBI:57692"/>
    </cofactor>
</comment>
<evidence type="ECO:0000313" key="7">
    <source>
        <dbReference type="EMBL" id="TWT35197.1"/>
    </source>
</evidence>
<dbReference type="PANTHER" id="PTHR21197:SF0">
    <property type="entry name" value="UDP-GALACTOPYRANOSE MUTASE"/>
    <property type="match status" value="1"/>
</dbReference>
<organism evidence="7 8">
    <name type="scientific">Posidoniimonas corsicana</name>
    <dbReference type="NCBI Taxonomy" id="1938618"/>
    <lineage>
        <taxon>Bacteria</taxon>
        <taxon>Pseudomonadati</taxon>
        <taxon>Planctomycetota</taxon>
        <taxon>Planctomycetia</taxon>
        <taxon>Pirellulales</taxon>
        <taxon>Lacipirellulaceae</taxon>
        <taxon>Posidoniimonas</taxon>
    </lineage>
</organism>
<dbReference type="GO" id="GO:0008767">
    <property type="term" value="F:UDP-galactopyranose mutase activity"/>
    <property type="evidence" value="ECO:0007669"/>
    <property type="project" value="UniProtKB-EC"/>
</dbReference>
<dbReference type="GO" id="GO:0050660">
    <property type="term" value="F:flavin adenine dinucleotide binding"/>
    <property type="evidence" value="ECO:0007669"/>
    <property type="project" value="TreeGrafter"/>
</dbReference>
<dbReference type="SUPFAM" id="SSF51971">
    <property type="entry name" value="Nucleotide-binding domain"/>
    <property type="match status" value="1"/>
</dbReference>
<evidence type="ECO:0000256" key="4">
    <source>
        <dbReference type="ARBA" id="ARBA00022827"/>
    </source>
</evidence>
<evidence type="ECO:0000313" key="8">
    <source>
        <dbReference type="Proteomes" id="UP000316714"/>
    </source>
</evidence>
<name>A0A5C5VB61_9BACT</name>
<sequence>MKDFDFLVVGAGLFGATFARRAADCGMRSLVIDRREHVSGNCFTESVDGIDVHRYGPHIFHTASDRVWAFVRRFGEFNKYQHRGRVSYKGRLYSFPINLATLRQVWGVESAAEARERIATERVAIERPKSMKDWLLSQVGEELYEMFFRGYTLKQWGQDPANLPAEIARRIPIRMTENDRYFKDSSVHEGIPVEGYTNLVASILDAPQIRVELGVDYFSHREQLSRQARRVVFSGKIDQYFGYERGRLAYRSLRFDDERLQGDYQSVAIVNYTDEAVPFTRITEHKHFAPSSVNHTIVTREYSMPHDRCNEPYYPVRDAANNAVLAQYEKLAGGTSVVFGGRLASYRYLDMDQVIAQAIRKADSAMEGSLGRTLTTRV</sequence>
<dbReference type="AlphaFoldDB" id="A0A5C5VB61"/>
<dbReference type="Gene3D" id="3.40.50.720">
    <property type="entry name" value="NAD(P)-binding Rossmann-like Domain"/>
    <property type="match status" value="3"/>
</dbReference>
<dbReference type="InterPro" id="IPR004379">
    <property type="entry name" value="UDP-GALP_mutase"/>
</dbReference>
<evidence type="ECO:0000256" key="2">
    <source>
        <dbReference type="ARBA" id="ARBA00009321"/>
    </source>
</evidence>
<accession>A0A5C5VB61</accession>
<keyword evidence="8" id="KW-1185">Reference proteome</keyword>
<dbReference type="PANTHER" id="PTHR21197">
    <property type="entry name" value="UDP-GALACTOPYRANOSE MUTASE"/>
    <property type="match status" value="1"/>
</dbReference>
<dbReference type="SUPFAM" id="SSF54373">
    <property type="entry name" value="FAD-linked reductases, C-terminal domain"/>
    <property type="match status" value="1"/>
</dbReference>
<keyword evidence="4" id="KW-0274">FAD</keyword>
<evidence type="ECO:0000256" key="1">
    <source>
        <dbReference type="ARBA" id="ARBA00001974"/>
    </source>
</evidence>
<dbReference type="NCBIfam" id="TIGR00031">
    <property type="entry name" value="UDP-GALP_mutase"/>
    <property type="match status" value="1"/>
</dbReference>
<comment type="similarity">
    <text evidence="2">Belongs to the UDP-galactopyranose/dTDP-fucopyranose mutase family.</text>
</comment>
<dbReference type="InterPro" id="IPR015899">
    <property type="entry name" value="UDP-GalPyranose_mutase_C"/>
</dbReference>
<comment type="caution">
    <text evidence="7">The sequence shown here is derived from an EMBL/GenBank/DDBJ whole genome shotgun (WGS) entry which is preliminary data.</text>
</comment>
<gene>
    <name evidence="7" type="primary">glf</name>
    <name evidence="7" type="ORF">KOR34_00850</name>
</gene>
<proteinExistence type="inferred from homology"/>
<dbReference type="RefSeq" id="WP_228714443.1">
    <property type="nucleotide sequence ID" value="NZ_SIHJ01000001.1"/>
</dbReference>
<dbReference type="Pfam" id="PF03275">
    <property type="entry name" value="GLF"/>
    <property type="match status" value="1"/>
</dbReference>
<protein>
    <submittedName>
        <fullName evidence="7">UDP-galactopyranose mutase</fullName>
        <ecNumber evidence="7">5.4.99.9</ecNumber>
    </submittedName>
</protein>
<dbReference type="GO" id="GO:0005829">
    <property type="term" value="C:cytosol"/>
    <property type="evidence" value="ECO:0007669"/>
    <property type="project" value="TreeGrafter"/>
</dbReference>
<dbReference type="Proteomes" id="UP000316714">
    <property type="component" value="Unassembled WGS sequence"/>
</dbReference>
<keyword evidence="5 7" id="KW-0413">Isomerase</keyword>
<evidence type="ECO:0000256" key="3">
    <source>
        <dbReference type="ARBA" id="ARBA00022630"/>
    </source>
</evidence>
<dbReference type="EMBL" id="SIHJ01000001">
    <property type="protein sequence ID" value="TWT35197.1"/>
    <property type="molecule type" value="Genomic_DNA"/>
</dbReference>
<dbReference type="Pfam" id="PF13450">
    <property type="entry name" value="NAD_binding_8"/>
    <property type="match status" value="1"/>
</dbReference>